<dbReference type="CDD" id="cd02151">
    <property type="entry name" value="nitroreductase"/>
    <property type="match status" value="1"/>
</dbReference>
<feature type="domain" description="Nitroreductase" evidence="3">
    <location>
        <begin position="6"/>
        <end position="61"/>
    </location>
</feature>
<evidence type="ECO:0000256" key="2">
    <source>
        <dbReference type="ARBA" id="ARBA00023002"/>
    </source>
</evidence>
<dbReference type="RefSeq" id="WP_127724213.1">
    <property type="nucleotide sequence ID" value="NZ_RLIH01000004.1"/>
</dbReference>
<reference evidence="4 5" key="1">
    <citation type="submission" date="2018-11" db="EMBL/GenBank/DDBJ databases">
        <title>Genome sequencing and assembly of Anaerosphaera sp. nov., GS7-6-2.</title>
        <authorList>
            <person name="Rettenmaier R."/>
            <person name="Liebl W."/>
            <person name="Zverlov V."/>
        </authorList>
    </citation>
    <scope>NUCLEOTIDE SEQUENCE [LARGE SCALE GENOMIC DNA]</scope>
    <source>
        <strain evidence="4 5">GS7-6-2</strain>
    </source>
</reference>
<comment type="caution">
    <text evidence="4">The sequence shown here is derived from an EMBL/GenBank/DDBJ whole genome shotgun (WGS) entry which is preliminary data.</text>
</comment>
<protein>
    <submittedName>
        <fullName evidence="4">Nitroreductase</fullName>
    </submittedName>
</protein>
<organism evidence="4 5">
    <name type="scientific">Anaerosphaera multitolerans</name>
    <dbReference type="NCBI Taxonomy" id="2487351"/>
    <lineage>
        <taxon>Bacteria</taxon>
        <taxon>Bacillati</taxon>
        <taxon>Bacillota</taxon>
        <taxon>Tissierellia</taxon>
        <taxon>Tissierellales</taxon>
        <taxon>Peptoniphilaceae</taxon>
        <taxon>Anaerosphaera</taxon>
    </lineage>
</organism>
<dbReference type="SUPFAM" id="SSF55469">
    <property type="entry name" value="FMN-dependent nitroreductase-like"/>
    <property type="match status" value="1"/>
</dbReference>
<dbReference type="EMBL" id="RLIH01000004">
    <property type="protein sequence ID" value="RVU55138.1"/>
    <property type="molecule type" value="Genomic_DNA"/>
</dbReference>
<dbReference type="PANTHER" id="PTHR43673">
    <property type="entry name" value="NAD(P)H NITROREDUCTASE YDGI-RELATED"/>
    <property type="match status" value="1"/>
</dbReference>
<evidence type="ECO:0000256" key="1">
    <source>
        <dbReference type="ARBA" id="ARBA00007118"/>
    </source>
</evidence>
<dbReference type="InterPro" id="IPR000415">
    <property type="entry name" value="Nitroreductase-like"/>
</dbReference>
<dbReference type="Proteomes" id="UP000288812">
    <property type="component" value="Unassembled WGS sequence"/>
</dbReference>
<keyword evidence="5" id="KW-1185">Reference proteome</keyword>
<accession>A0A437S8H0</accession>
<keyword evidence="2" id="KW-0560">Oxidoreductase</keyword>
<gene>
    <name evidence="4" type="ORF">EF514_04410</name>
</gene>
<comment type="similarity">
    <text evidence="1">Belongs to the nitroreductase family.</text>
</comment>
<evidence type="ECO:0000259" key="3">
    <source>
        <dbReference type="Pfam" id="PF00881"/>
    </source>
</evidence>
<dbReference type="Gene3D" id="3.40.109.10">
    <property type="entry name" value="NADH Oxidase"/>
    <property type="match status" value="1"/>
</dbReference>
<feature type="domain" description="Nitroreductase" evidence="3">
    <location>
        <begin position="67"/>
        <end position="151"/>
    </location>
</feature>
<sequence>MLKEIIKNRRTIRKYEDKPVEKEILEELLQFALMGPSYGNARPVQFLVVEDKEKLKKLSEIETFSTRFLADVPQVILVMADTDISKKTWVEECSIVASYLQLLAQEEGLSTGWVNLKEGETNQGVEIQSYLRELFDIPKNFNTLCVMPIGYGNERVRKRQEFDVSSKVHYEKF</sequence>
<dbReference type="PANTHER" id="PTHR43673:SF10">
    <property type="entry name" value="NADH DEHYDROGENASE_NAD(P)H NITROREDUCTASE XCC3605-RELATED"/>
    <property type="match status" value="1"/>
</dbReference>
<proteinExistence type="inferred from homology"/>
<dbReference type="OrthoDB" id="9812105at2"/>
<dbReference type="InterPro" id="IPR029479">
    <property type="entry name" value="Nitroreductase"/>
</dbReference>
<evidence type="ECO:0000313" key="5">
    <source>
        <dbReference type="Proteomes" id="UP000288812"/>
    </source>
</evidence>
<dbReference type="Pfam" id="PF00881">
    <property type="entry name" value="Nitroreductase"/>
    <property type="match status" value="2"/>
</dbReference>
<evidence type="ECO:0000313" key="4">
    <source>
        <dbReference type="EMBL" id="RVU55138.1"/>
    </source>
</evidence>
<name>A0A437S8H0_9FIRM</name>
<dbReference type="AlphaFoldDB" id="A0A437S8H0"/>
<dbReference type="GO" id="GO:0016491">
    <property type="term" value="F:oxidoreductase activity"/>
    <property type="evidence" value="ECO:0007669"/>
    <property type="project" value="UniProtKB-KW"/>
</dbReference>